<evidence type="ECO:0000256" key="1">
    <source>
        <dbReference type="SAM" id="MobiDB-lite"/>
    </source>
</evidence>
<reference evidence="4 5" key="1">
    <citation type="submission" date="2024-09" db="EMBL/GenBank/DDBJ databases">
        <authorList>
            <person name="Sun Q."/>
            <person name="Mori K."/>
        </authorList>
    </citation>
    <scope>NUCLEOTIDE SEQUENCE [LARGE SCALE GENOMIC DNA]</scope>
    <source>
        <strain evidence="4 5">CCM 3426</strain>
    </source>
</reference>
<evidence type="ECO:0000256" key="3">
    <source>
        <dbReference type="SAM" id="SignalP"/>
    </source>
</evidence>
<keyword evidence="2" id="KW-0472">Membrane</keyword>
<feature type="signal peptide" evidence="3">
    <location>
        <begin position="1"/>
        <end position="23"/>
    </location>
</feature>
<keyword evidence="3" id="KW-0732">Signal</keyword>
<evidence type="ECO:0000256" key="2">
    <source>
        <dbReference type="SAM" id="Phobius"/>
    </source>
</evidence>
<organism evidence="4 5">
    <name type="scientific">Nonomuraea spiralis</name>
    <dbReference type="NCBI Taxonomy" id="46182"/>
    <lineage>
        <taxon>Bacteria</taxon>
        <taxon>Bacillati</taxon>
        <taxon>Actinomycetota</taxon>
        <taxon>Actinomycetes</taxon>
        <taxon>Streptosporangiales</taxon>
        <taxon>Streptosporangiaceae</taxon>
        <taxon>Nonomuraea</taxon>
    </lineage>
</organism>
<dbReference type="EMBL" id="JBHMEI010000013">
    <property type="protein sequence ID" value="MFB9202789.1"/>
    <property type="molecule type" value="Genomic_DNA"/>
</dbReference>
<dbReference type="RefSeq" id="WP_189646009.1">
    <property type="nucleotide sequence ID" value="NZ_BMRC01000002.1"/>
</dbReference>
<accession>A0ABV5IE12</accession>
<keyword evidence="5" id="KW-1185">Reference proteome</keyword>
<dbReference type="Proteomes" id="UP001589647">
    <property type="component" value="Unassembled WGS sequence"/>
</dbReference>
<keyword evidence="2" id="KW-1133">Transmembrane helix</keyword>
<comment type="caution">
    <text evidence="4">The sequence shown here is derived from an EMBL/GenBank/DDBJ whole genome shotgun (WGS) entry which is preliminary data.</text>
</comment>
<proteinExistence type="predicted"/>
<feature type="region of interest" description="Disordered" evidence="1">
    <location>
        <begin position="214"/>
        <end position="238"/>
    </location>
</feature>
<gene>
    <name evidence="4" type="ORF">ACFFV7_16445</name>
</gene>
<feature type="chain" id="PRO_5045808433" evidence="3">
    <location>
        <begin position="24"/>
        <end position="238"/>
    </location>
</feature>
<sequence length="238" mass="24384">MKRILALVVAVLAFAWWEAPAFASVQGGWAVTYLDPPPEEFAGGKAYTVGFWVLQHGTHPFVGKLDPVGLRLTRGDGKVLTFDGTALPEAGHYATSLVVPDGVWKVEGVQGWFAPYELGTLTVPGRLLVNPVPPEMVATLGGDGKDPWGAVRPPGFSPGKSTPVQIVGDSAVGGGSAVGAPGGLVPGYTLVLAAAGGALVVLAAMRLPRPWGASRRRKAADPGPPAQDGPGETLVIGG</sequence>
<feature type="transmembrane region" description="Helical" evidence="2">
    <location>
        <begin position="188"/>
        <end position="208"/>
    </location>
</feature>
<evidence type="ECO:0000313" key="4">
    <source>
        <dbReference type="EMBL" id="MFB9202789.1"/>
    </source>
</evidence>
<keyword evidence="2" id="KW-0812">Transmembrane</keyword>
<protein>
    <submittedName>
        <fullName evidence="4">Uncharacterized protein</fullName>
    </submittedName>
</protein>
<name>A0ABV5IE12_9ACTN</name>
<evidence type="ECO:0000313" key="5">
    <source>
        <dbReference type="Proteomes" id="UP001589647"/>
    </source>
</evidence>